<keyword evidence="3" id="KW-1185">Reference proteome</keyword>
<protein>
    <submittedName>
        <fullName evidence="2">Methylamine utilization protein</fullName>
    </submittedName>
</protein>
<dbReference type="Proteomes" id="UP001231109">
    <property type="component" value="Unassembled WGS sequence"/>
</dbReference>
<evidence type="ECO:0000313" key="3">
    <source>
        <dbReference type="Proteomes" id="UP001231109"/>
    </source>
</evidence>
<dbReference type="Gene3D" id="2.60.40.420">
    <property type="entry name" value="Cupredoxins - blue copper proteins"/>
    <property type="match status" value="1"/>
</dbReference>
<feature type="chain" id="PRO_5045959561" evidence="1">
    <location>
        <begin position="19"/>
        <end position="208"/>
    </location>
</feature>
<evidence type="ECO:0000313" key="2">
    <source>
        <dbReference type="EMBL" id="MDP5136034.1"/>
    </source>
</evidence>
<proteinExistence type="predicted"/>
<sequence length="208" mass="23493">MQKLITLILFLFSWHVAAATLHIKVIDAEQKPLPYTVIELINNQYPAVPEPAGAQVIQQDLNFQPFVSLVPQGTLVEFPNLDKTRHHVYSFSKTKAFELRLYAGKPEAPVLFDQAGVVTLGCNIHDNMLAYIYVSHSRFSVMTDANGEAHFNDIPEADFQLAVWHPWQKQPQLPQDISIRAGEQQKDIMLNITQQALPKAPKKGFGDY</sequence>
<reference evidence="2 3" key="1">
    <citation type="submission" date="2022-11" db="EMBL/GenBank/DDBJ databases">
        <title>Viruses from the air-sea interface of a natural surface slick.</title>
        <authorList>
            <person name="Rahlff J."/>
            <person name="Holmfeldt K."/>
        </authorList>
    </citation>
    <scope>NUCLEOTIDE SEQUENCE [LARGE SCALE GENOMIC DNA]</scope>
    <source>
        <strain evidence="2 3">SMS4</strain>
    </source>
</reference>
<feature type="signal peptide" evidence="1">
    <location>
        <begin position="1"/>
        <end position="18"/>
    </location>
</feature>
<dbReference type="CDD" id="cd04221">
    <property type="entry name" value="MauL"/>
    <property type="match status" value="1"/>
</dbReference>
<comment type="caution">
    <text evidence="2">The sequence shown here is derived from an EMBL/GenBank/DDBJ whole genome shotgun (WGS) entry which is preliminary data.</text>
</comment>
<dbReference type="InterPro" id="IPR008972">
    <property type="entry name" value="Cupredoxin"/>
</dbReference>
<dbReference type="RefSeq" id="WP_051219805.1">
    <property type="nucleotide sequence ID" value="NZ_JAPJDY010000002.1"/>
</dbReference>
<evidence type="ECO:0000256" key="1">
    <source>
        <dbReference type="SAM" id="SignalP"/>
    </source>
</evidence>
<dbReference type="InterPro" id="IPR034242">
    <property type="entry name" value="MauL"/>
</dbReference>
<dbReference type="EMBL" id="JAPJDZ010000017">
    <property type="protein sequence ID" value="MDP5136034.1"/>
    <property type="molecule type" value="Genomic_DNA"/>
</dbReference>
<accession>A0ABT9HY36</accession>
<name>A0ABT9HY36_9GAMM</name>
<gene>
    <name evidence="2" type="ORF">ORJ04_08755</name>
</gene>
<organism evidence="2 3">
    <name type="scientific">Rheinheimera baltica</name>
    <dbReference type="NCBI Taxonomy" id="67576"/>
    <lineage>
        <taxon>Bacteria</taxon>
        <taxon>Pseudomonadati</taxon>
        <taxon>Pseudomonadota</taxon>
        <taxon>Gammaproteobacteria</taxon>
        <taxon>Chromatiales</taxon>
        <taxon>Chromatiaceae</taxon>
        <taxon>Rheinheimera</taxon>
    </lineage>
</organism>
<dbReference type="SUPFAM" id="SSF49503">
    <property type="entry name" value="Cupredoxins"/>
    <property type="match status" value="1"/>
</dbReference>
<keyword evidence="1" id="KW-0732">Signal</keyword>